<dbReference type="InterPro" id="IPR032179">
    <property type="entry name" value="Cry22Aa_Ig-like"/>
</dbReference>
<dbReference type="Gene3D" id="2.60.40.10">
    <property type="entry name" value="Immunoglobulins"/>
    <property type="match status" value="1"/>
</dbReference>
<dbReference type="GO" id="GO:0004553">
    <property type="term" value="F:hydrolase activity, hydrolyzing O-glycosyl compounds"/>
    <property type="evidence" value="ECO:0007669"/>
    <property type="project" value="InterPro"/>
</dbReference>
<evidence type="ECO:0000256" key="1">
    <source>
        <dbReference type="ARBA" id="ARBA00022729"/>
    </source>
</evidence>
<dbReference type="Pfam" id="PF00149">
    <property type="entry name" value="Metallophos"/>
    <property type="match status" value="1"/>
</dbReference>
<dbReference type="Gene3D" id="3.60.10.10">
    <property type="entry name" value="Endonuclease/exonuclease/phosphatase"/>
    <property type="match status" value="1"/>
</dbReference>
<evidence type="ECO:0000259" key="5">
    <source>
        <dbReference type="Pfam" id="PF06452"/>
    </source>
</evidence>
<evidence type="ECO:0000259" key="7">
    <source>
        <dbReference type="Pfam" id="PF16656"/>
    </source>
</evidence>
<dbReference type="InterPro" id="IPR029052">
    <property type="entry name" value="Metallo-depent_PP-like"/>
</dbReference>
<feature type="domain" description="Pesticidal crystal protein Cry22Aa Ig-like" evidence="6">
    <location>
        <begin position="1378"/>
        <end position="1443"/>
    </location>
</feature>
<dbReference type="SUPFAM" id="SSF49344">
    <property type="entry name" value="CBD9-like"/>
    <property type="match status" value="2"/>
</dbReference>
<dbReference type="InterPro" id="IPR008979">
    <property type="entry name" value="Galactose-bd-like_sf"/>
</dbReference>
<organism evidence="8 9">
    <name type="scientific">Solibaculum mannosilyticum</name>
    <dbReference type="NCBI Taxonomy" id="2780922"/>
    <lineage>
        <taxon>Bacteria</taxon>
        <taxon>Bacillati</taxon>
        <taxon>Bacillota</taxon>
        <taxon>Clostridia</taxon>
        <taxon>Eubacteriales</taxon>
        <taxon>Oscillospiraceae</taxon>
        <taxon>Solibaculum</taxon>
    </lineage>
</organism>
<dbReference type="Pfam" id="PF03372">
    <property type="entry name" value="Exo_endo_phos"/>
    <property type="match status" value="1"/>
</dbReference>
<dbReference type="KEGG" id="sman:C12CBH8_04670"/>
<dbReference type="PANTHER" id="PTHR45867:SF3">
    <property type="entry name" value="ACID PHOSPHATASE TYPE 7"/>
    <property type="match status" value="1"/>
</dbReference>
<feature type="chain" id="PRO_5030942245" description="DUF5011 domain-containing protein" evidence="2">
    <location>
        <begin position="32"/>
        <end position="1643"/>
    </location>
</feature>
<dbReference type="InterPro" id="IPR010502">
    <property type="entry name" value="Carb-bd_dom_fam9"/>
</dbReference>
<dbReference type="Pfam" id="PF16403">
    <property type="entry name" value="Bact_surface_Ig-like"/>
    <property type="match status" value="1"/>
</dbReference>
<feature type="domain" description="Carbohydrate-binding" evidence="5">
    <location>
        <begin position="551"/>
        <end position="761"/>
    </location>
</feature>
<dbReference type="Pfam" id="PF16656">
    <property type="entry name" value="Pur_ac_phosph_N"/>
    <property type="match status" value="1"/>
</dbReference>
<evidence type="ECO:0008006" key="10">
    <source>
        <dbReference type="Google" id="ProtNLM"/>
    </source>
</evidence>
<dbReference type="Gene3D" id="3.60.21.10">
    <property type="match status" value="1"/>
</dbReference>
<dbReference type="SUPFAM" id="SSF56300">
    <property type="entry name" value="Metallo-dependent phosphatases"/>
    <property type="match status" value="1"/>
</dbReference>
<dbReference type="SUPFAM" id="SSF49785">
    <property type="entry name" value="Galactose-binding domain-like"/>
    <property type="match status" value="1"/>
</dbReference>
<dbReference type="SUPFAM" id="SSF49363">
    <property type="entry name" value="Purple acid phosphatase, N-terminal domain"/>
    <property type="match status" value="1"/>
</dbReference>
<feature type="domain" description="Calcineurin-like phosphoesterase" evidence="3">
    <location>
        <begin position="1076"/>
        <end position="1267"/>
    </location>
</feature>
<evidence type="ECO:0000256" key="2">
    <source>
        <dbReference type="SAM" id="SignalP"/>
    </source>
</evidence>
<proteinExistence type="predicted"/>
<evidence type="ECO:0000313" key="9">
    <source>
        <dbReference type="Proteomes" id="UP000593890"/>
    </source>
</evidence>
<dbReference type="Proteomes" id="UP000593890">
    <property type="component" value="Chromosome"/>
</dbReference>
<dbReference type="SUPFAM" id="SSF56219">
    <property type="entry name" value="DNase I-like"/>
    <property type="match status" value="1"/>
</dbReference>
<dbReference type="GO" id="GO:0030246">
    <property type="term" value="F:carbohydrate binding"/>
    <property type="evidence" value="ECO:0007669"/>
    <property type="project" value="InterPro"/>
</dbReference>
<evidence type="ECO:0000259" key="3">
    <source>
        <dbReference type="Pfam" id="PF00149"/>
    </source>
</evidence>
<name>A0A7I8CZB4_9FIRM</name>
<evidence type="ECO:0000259" key="6">
    <source>
        <dbReference type="Pfam" id="PF16403"/>
    </source>
</evidence>
<dbReference type="InterPro" id="IPR008963">
    <property type="entry name" value="Purple_acid_Pase-like_N"/>
</dbReference>
<dbReference type="GO" id="GO:0016052">
    <property type="term" value="P:carbohydrate catabolic process"/>
    <property type="evidence" value="ECO:0007669"/>
    <property type="project" value="InterPro"/>
</dbReference>
<dbReference type="InterPro" id="IPR036691">
    <property type="entry name" value="Endo/exonu/phosph_ase_sf"/>
</dbReference>
<feature type="signal peptide" evidence="2">
    <location>
        <begin position="1"/>
        <end position="31"/>
    </location>
</feature>
<dbReference type="InterPro" id="IPR013783">
    <property type="entry name" value="Ig-like_fold"/>
</dbReference>
<evidence type="ECO:0000259" key="4">
    <source>
        <dbReference type="Pfam" id="PF03372"/>
    </source>
</evidence>
<dbReference type="RefSeq" id="WP_215533453.1">
    <property type="nucleotide sequence ID" value="NZ_AP023321.1"/>
</dbReference>
<accession>A0A7I8CZB4</accession>
<evidence type="ECO:0000313" key="8">
    <source>
        <dbReference type="EMBL" id="BCI59828.1"/>
    </source>
</evidence>
<feature type="domain" description="Purple acid phosphatase N-terminal" evidence="7">
    <location>
        <begin position="976"/>
        <end position="1067"/>
    </location>
</feature>
<keyword evidence="1 2" id="KW-0732">Signal</keyword>
<dbReference type="CDD" id="cd09083">
    <property type="entry name" value="EEP-1"/>
    <property type="match status" value="1"/>
</dbReference>
<keyword evidence="9" id="KW-1185">Reference proteome</keyword>
<dbReference type="Gene3D" id="2.60.120.260">
    <property type="entry name" value="Galactose-binding domain-like"/>
    <property type="match status" value="1"/>
</dbReference>
<reference evidence="9" key="1">
    <citation type="submission" date="2020-07" db="EMBL/GenBank/DDBJ databases">
        <title>Complete genome sequencing of Clostridia bacterium strain 12CBH8.</title>
        <authorList>
            <person name="Sakamoto M."/>
            <person name="Murakami T."/>
            <person name="Mori H."/>
        </authorList>
    </citation>
    <scope>NUCLEOTIDE SEQUENCE [LARGE SCALE GENOMIC DNA]</scope>
    <source>
        <strain evidence="9">12CBH8</strain>
    </source>
</reference>
<protein>
    <recommendedName>
        <fullName evidence="10">DUF5011 domain-containing protein</fullName>
    </recommendedName>
</protein>
<dbReference type="Gene3D" id="2.60.40.380">
    <property type="entry name" value="Purple acid phosphatase-like, N-terminal"/>
    <property type="match status" value="1"/>
</dbReference>
<dbReference type="GO" id="GO:0003993">
    <property type="term" value="F:acid phosphatase activity"/>
    <property type="evidence" value="ECO:0007669"/>
    <property type="project" value="InterPro"/>
</dbReference>
<dbReference type="InterPro" id="IPR004843">
    <property type="entry name" value="Calcineurin-like_PHP"/>
</dbReference>
<sequence length="1643" mass="179361">MKLGKTLKRALSCVLAAAMICVSGVMPTGLAAETDNPLIPSAKPQGSTIKVIDHNVYTGMTNFDQRSEGAVQLFEKYMPDSIGLQEANVSWMNALKEGLSDHYDCVGVGRENGTNDENSGEATPIFYLKDKYNLVDSGTFWLSETPDVPSIGWDAMYNRICTWAILENKETGETYAHVNTHFDHVGSTARIKSMRMIIDFLNTLDMPVVCTGDFNVSEGSDVYNLMLSSGFMQDTKNMAEKKVNEGGTMSNFGQNDVSGQLPIDFTFVSKDDFKVSLYQVLDEKSNGTYISDHLGIYSEMTLMAPADTYRAVYGTAQLDGQMDDAYSRAQEVPVNLDSSGDDAAGATGTARTIYDENYIYSFVQVKDSTPNVNVTDPTNSNYGVDGVQFFYDFKNVDGSAWTTDHSGYFITDLTSSGHWTSPDGTPGQDIARWAGGFSGFKGDTSKMDFRGVKTDDGYTMEIRVALPDTIRARYAAGEDNIQIGVGFQINDDQNDDGTRDAMCFDNPSLESAWKGPDYMSNMILAGSPESATDPSVTEKYYYMAVPGTPTVDGYLDDAYLYAPTIAVNKDGNNAVSTNGAATSTSRVLYDDNYIYVFNDIKDAAVNDPSTSQPEDNYTNYGIDNVQLFFDFANTDTPLDMADTYTYSSNDGTQKHESGYMMLYNNEKTPFLTYGFTDYKGDADKLTYKTQRTATGYTVELRLALSDSLKDKLADGQHPKIGIGFQVNDDTNDDGVRNNTTFSSNRLGDAWTSPIYFEDIVLGEMGGRPSENGDPSSLKNGELISTSATEWRYLDNNTDPAAGSDSRTSWTLASFDDSQWKTAKGSFGAKNGQQKDLGDGFYPNTLLNQYINGKDGDDIPAFFFRSTFEIEDLESLVALDGELLYDDAAIVYINGHKVASFYEPDGGFDSNLSYGGSNKSDPLTGTFTVTDKSLLNEGVNTIAVELHQGRASSSDIYFDFVSLKQRGDLDGTAQVKSVSLNVGGDETTRNVTWYSNSTKDGVVQLAEKADMTGDSFPETYQEFTATSQAANDSGFNSFFATVEVQPGKEYVYRVGNQQGWSEIYSFETQDISDGFNFLLAGDPQIGSSGNVGNDTTGWNNTLTQAVKQFPDTSFVLSAGDQVEHASNENEYAGFLSPEILKSLPLATNVGNHDVGSTSYNQHFNMPNVSSSLGVSGQVGGDYWFRYGNTLIMSINSNQLSTAQHVQFMEDVLKEQGDATWKVVTFHHSIYSTASHSTESDIIGRRNELAPEFSRLGIDVVLMGHDHVYTRSYMMDGVTPVVPEDGKPASSVTNPEDGQVLYITANSASGSKYYEILSNQAFPYAAVKEQGHTPSFSNIQVTDSSFTVTTYRSNDLSVIDTFTINKTTDTTAPVITLPEDNEIQVGDTFDAMEGVTATDDVDGDLTDAIQVEGEVDTQVAGSYDLIYRVSDKAGNEATATRTVVVKETVSIEASTDKQNYEVGETITLTVVTGSDVRAIGLRNEIGKGLGLTSIKSSNDGLQKVWTVQFSVGTKGDRTISIRTRTDSGWQDTGISFNIQVGIPPVSQAEPEIYRADIAADSAHVNEKFPVIVETSTSVIDVKVRNELGRAMGVQVVGYYDQGDRRIWTLNMEVGTAGSRLFSFYPVGRDGTMLNASVEDMITIVS</sequence>
<gene>
    <name evidence="8" type="ORF">C12CBH8_04670</name>
</gene>
<feature type="domain" description="Carbohydrate-binding" evidence="5">
    <location>
        <begin position="318"/>
        <end position="526"/>
    </location>
</feature>
<feature type="domain" description="Endonuclease/exonuclease/phosphatase" evidence="4">
    <location>
        <begin position="63"/>
        <end position="293"/>
    </location>
</feature>
<dbReference type="InterPro" id="IPR015914">
    <property type="entry name" value="PAPs_N"/>
</dbReference>
<dbReference type="GO" id="GO:0046872">
    <property type="term" value="F:metal ion binding"/>
    <property type="evidence" value="ECO:0007669"/>
    <property type="project" value="InterPro"/>
</dbReference>
<dbReference type="Gene3D" id="2.60.40.1190">
    <property type="match status" value="2"/>
</dbReference>
<dbReference type="Pfam" id="PF06452">
    <property type="entry name" value="CBM9_1"/>
    <property type="match status" value="2"/>
</dbReference>
<dbReference type="PANTHER" id="PTHR45867">
    <property type="entry name" value="PURPLE ACID PHOSPHATASE"/>
    <property type="match status" value="1"/>
</dbReference>
<dbReference type="EMBL" id="AP023321">
    <property type="protein sequence ID" value="BCI59828.1"/>
    <property type="molecule type" value="Genomic_DNA"/>
</dbReference>
<dbReference type="InterPro" id="IPR005135">
    <property type="entry name" value="Endo/exonuclease/phosphatase"/>
</dbReference>